<feature type="binding site" evidence="10">
    <location>
        <position position="37"/>
    </location>
    <ligand>
        <name>Zn(2+)</name>
        <dbReference type="ChEBI" id="CHEBI:29105"/>
    </ligand>
</feature>
<gene>
    <name evidence="10" type="primary">rpmE</name>
    <name evidence="11" type="ORF">SAMN05660337_1143</name>
</gene>
<sequence>MKKDIHPKLYKATVRCHCGYESDVYSTLGEEVSTEICSNCHPFYTGKQRFIDAAGRIDRFKKKFGDFNAADKVKGN</sequence>
<dbReference type="GO" id="GO:0046872">
    <property type="term" value="F:metal ion binding"/>
    <property type="evidence" value="ECO:0007669"/>
    <property type="project" value="UniProtKB-KW"/>
</dbReference>
<dbReference type="GO" id="GO:0005840">
    <property type="term" value="C:ribosome"/>
    <property type="evidence" value="ECO:0007669"/>
    <property type="project" value="UniProtKB-KW"/>
</dbReference>
<evidence type="ECO:0000256" key="4">
    <source>
        <dbReference type="ARBA" id="ARBA00022730"/>
    </source>
</evidence>
<proteinExistence type="inferred from homology"/>
<evidence type="ECO:0000256" key="8">
    <source>
        <dbReference type="ARBA" id="ARBA00023274"/>
    </source>
</evidence>
<comment type="cofactor">
    <cofactor evidence="10">
        <name>Zn(2+)</name>
        <dbReference type="ChEBI" id="CHEBI:29105"/>
    </cofactor>
    <text evidence="10">Binds 1 zinc ion per subunit.</text>
</comment>
<dbReference type="InterPro" id="IPR042105">
    <property type="entry name" value="Ribosomal_bL31_sf"/>
</dbReference>
<keyword evidence="7 10" id="KW-0689">Ribosomal protein</keyword>
<evidence type="ECO:0000256" key="7">
    <source>
        <dbReference type="ARBA" id="ARBA00022980"/>
    </source>
</evidence>
<comment type="subunit">
    <text evidence="2 10">Part of the 50S ribosomal subunit.</text>
</comment>
<evidence type="ECO:0000256" key="5">
    <source>
        <dbReference type="ARBA" id="ARBA00022833"/>
    </source>
</evidence>
<dbReference type="NCBIfam" id="NF000612">
    <property type="entry name" value="PRK00019.1"/>
    <property type="match status" value="1"/>
</dbReference>
<feature type="binding site" evidence="10">
    <location>
        <position position="16"/>
    </location>
    <ligand>
        <name>Zn(2+)</name>
        <dbReference type="ChEBI" id="CHEBI:29105"/>
    </ligand>
</feature>
<dbReference type="PROSITE" id="PS01143">
    <property type="entry name" value="RIBOSOMAL_L31"/>
    <property type="match status" value="1"/>
</dbReference>
<organism evidence="11 12">
    <name type="scientific">Maridesulfovibrio ferrireducens</name>
    <dbReference type="NCBI Taxonomy" id="246191"/>
    <lineage>
        <taxon>Bacteria</taxon>
        <taxon>Pseudomonadati</taxon>
        <taxon>Thermodesulfobacteriota</taxon>
        <taxon>Desulfovibrionia</taxon>
        <taxon>Desulfovibrionales</taxon>
        <taxon>Desulfovibrionaceae</taxon>
        <taxon>Maridesulfovibrio</taxon>
    </lineage>
</organism>
<dbReference type="InterPro" id="IPR027491">
    <property type="entry name" value="Ribosomal_bL31_A"/>
</dbReference>
<name>A0A1G9EJT6_9BACT</name>
<protein>
    <recommendedName>
        <fullName evidence="9 10">Large ribosomal subunit protein bL31</fullName>
    </recommendedName>
</protein>
<keyword evidence="6 10" id="KW-0694">RNA-binding</keyword>
<evidence type="ECO:0000256" key="3">
    <source>
        <dbReference type="ARBA" id="ARBA00022723"/>
    </source>
</evidence>
<dbReference type="NCBIfam" id="NF001809">
    <property type="entry name" value="PRK00528.1"/>
    <property type="match status" value="1"/>
</dbReference>
<dbReference type="PANTHER" id="PTHR33280">
    <property type="entry name" value="50S RIBOSOMAL PROTEIN L31, CHLOROPLASTIC"/>
    <property type="match status" value="1"/>
</dbReference>
<dbReference type="PRINTS" id="PR01249">
    <property type="entry name" value="RIBOSOMALL31"/>
</dbReference>
<evidence type="ECO:0000313" key="11">
    <source>
        <dbReference type="EMBL" id="SDK76295.1"/>
    </source>
</evidence>
<dbReference type="Pfam" id="PF01197">
    <property type="entry name" value="Ribosomal_L31"/>
    <property type="match status" value="1"/>
</dbReference>
<keyword evidence="8 10" id="KW-0687">Ribonucleoprotein</keyword>
<dbReference type="AlphaFoldDB" id="A0A1G9EJT6"/>
<keyword evidence="5 10" id="KW-0862">Zinc</keyword>
<evidence type="ECO:0000313" key="12">
    <source>
        <dbReference type="Proteomes" id="UP000199053"/>
    </source>
</evidence>
<evidence type="ECO:0000256" key="10">
    <source>
        <dbReference type="HAMAP-Rule" id="MF_00501"/>
    </source>
</evidence>
<evidence type="ECO:0000256" key="9">
    <source>
        <dbReference type="ARBA" id="ARBA00035687"/>
    </source>
</evidence>
<evidence type="ECO:0000256" key="2">
    <source>
        <dbReference type="ARBA" id="ARBA00011838"/>
    </source>
</evidence>
<feature type="binding site" evidence="10">
    <location>
        <position position="18"/>
    </location>
    <ligand>
        <name>Zn(2+)</name>
        <dbReference type="ChEBI" id="CHEBI:29105"/>
    </ligand>
</feature>
<dbReference type="GO" id="GO:0003735">
    <property type="term" value="F:structural constituent of ribosome"/>
    <property type="evidence" value="ECO:0007669"/>
    <property type="project" value="InterPro"/>
</dbReference>
<dbReference type="SUPFAM" id="SSF143800">
    <property type="entry name" value="L28p-like"/>
    <property type="match status" value="1"/>
</dbReference>
<dbReference type="GO" id="GO:1990904">
    <property type="term" value="C:ribonucleoprotein complex"/>
    <property type="evidence" value="ECO:0007669"/>
    <property type="project" value="UniProtKB-KW"/>
</dbReference>
<dbReference type="HAMAP" id="MF_00501">
    <property type="entry name" value="Ribosomal_bL31_1"/>
    <property type="match status" value="1"/>
</dbReference>
<feature type="binding site" evidence="10">
    <location>
        <position position="40"/>
    </location>
    <ligand>
        <name>Zn(2+)</name>
        <dbReference type="ChEBI" id="CHEBI:29105"/>
    </ligand>
</feature>
<dbReference type="PANTHER" id="PTHR33280:SF6">
    <property type="entry name" value="LARGE RIBOSOMAL SUBUNIT PROTEIN BL31A"/>
    <property type="match status" value="1"/>
</dbReference>
<dbReference type="STRING" id="246191.SAMN05660337_1143"/>
<dbReference type="Proteomes" id="UP000199053">
    <property type="component" value="Unassembled WGS sequence"/>
</dbReference>
<dbReference type="RefSeq" id="WP_092159173.1">
    <property type="nucleotide sequence ID" value="NZ_FNGA01000002.1"/>
</dbReference>
<reference evidence="12" key="1">
    <citation type="submission" date="2016-10" db="EMBL/GenBank/DDBJ databases">
        <authorList>
            <person name="Varghese N."/>
            <person name="Submissions S."/>
        </authorList>
    </citation>
    <scope>NUCLEOTIDE SEQUENCE [LARGE SCALE GENOMIC DNA]</scope>
    <source>
        <strain evidence="12">DSM 16995</strain>
    </source>
</reference>
<comment type="similarity">
    <text evidence="1 10">Belongs to the bacterial ribosomal protein bL31 family. Type A subfamily.</text>
</comment>
<dbReference type="InterPro" id="IPR002150">
    <property type="entry name" value="Ribosomal_bL31"/>
</dbReference>
<dbReference type="Gene3D" id="4.10.830.30">
    <property type="entry name" value="Ribosomal protein L31"/>
    <property type="match status" value="1"/>
</dbReference>
<evidence type="ECO:0000256" key="1">
    <source>
        <dbReference type="ARBA" id="ARBA00009296"/>
    </source>
</evidence>
<dbReference type="GO" id="GO:0019843">
    <property type="term" value="F:rRNA binding"/>
    <property type="evidence" value="ECO:0007669"/>
    <property type="project" value="UniProtKB-KW"/>
</dbReference>
<comment type="function">
    <text evidence="10">Binds the 23S rRNA.</text>
</comment>
<keyword evidence="3 10" id="KW-0479">Metal-binding</keyword>
<dbReference type="GO" id="GO:0006412">
    <property type="term" value="P:translation"/>
    <property type="evidence" value="ECO:0007669"/>
    <property type="project" value="UniProtKB-UniRule"/>
</dbReference>
<accession>A0A1G9EJT6</accession>
<keyword evidence="4 10" id="KW-0699">rRNA-binding</keyword>
<keyword evidence="12" id="KW-1185">Reference proteome</keyword>
<dbReference type="InterPro" id="IPR034704">
    <property type="entry name" value="Ribosomal_bL28/bL31-like_sf"/>
</dbReference>
<evidence type="ECO:0000256" key="6">
    <source>
        <dbReference type="ARBA" id="ARBA00022884"/>
    </source>
</evidence>
<dbReference type="OrthoDB" id="9803251at2"/>
<dbReference type="NCBIfam" id="TIGR00105">
    <property type="entry name" value="L31"/>
    <property type="match status" value="1"/>
</dbReference>
<dbReference type="EMBL" id="FNGA01000002">
    <property type="protein sequence ID" value="SDK76295.1"/>
    <property type="molecule type" value="Genomic_DNA"/>
</dbReference>